<keyword evidence="1" id="KW-0812">Transmembrane</keyword>
<dbReference type="EMBL" id="KN847323">
    <property type="protein sequence ID" value="KIW49781.1"/>
    <property type="molecule type" value="Genomic_DNA"/>
</dbReference>
<sequence>MSAIAGASIYKGAWIDWSRGVVTGSTITLSARSDSALTAFLAFFVTIVAGAQRLIINDDCGYFAYDVNATLEQRTLAMQSKDLNSTLFAATYARQCYEQNLGLDKLKCSSYTKQYIKWTSSETDCPFDQSICSAPKGFKLDSGLIDSHVDLGINAPHADRVGFRRVTTCSPLSVQEPYVSVITSTGNDSLGVEGDRIRKYQYGTFIQSAIDLNTTYLYNQHAFIDGYGYELRSVKFCDPRETSADHSSAVQAPLESSSWIPIPELVRTDADVTLIFLASNAIKYNHPTNDPFFSANFYIALGSYAGINLSYYSADDFVSVMACADQYQYCKGSDPTKCTPLTGYAQAGLEISPATADLNEVQQIVATRIALNTRPLSMFHAIGGRGAQALRVQETVADRVQLAVVPDNQWQIELESCTKHAKDQMPVGTYLQKPLNPTDQAMCEAQKVTLEGNTVSFSVLGVAIILILGAVIIITHLTLEPTVDWFQRRMKYGEYKRVRWVMDDKMQIQRMAFEEAGMGGTWINLNGSVPVTQERDVVFGDLRDVDFDAPRLGSKWTRKTTRKLST</sequence>
<dbReference type="AlphaFoldDB" id="A0A0D2BCB4"/>
<reference evidence="2 3" key="1">
    <citation type="submission" date="2015-01" db="EMBL/GenBank/DDBJ databases">
        <title>The Genome Sequence of Exophiala xenobiotica CBS118157.</title>
        <authorList>
            <consortium name="The Broad Institute Genomics Platform"/>
            <person name="Cuomo C."/>
            <person name="de Hoog S."/>
            <person name="Gorbushina A."/>
            <person name="Stielow B."/>
            <person name="Teixiera M."/>
            <person name="Abouelleil A."/>
            <person name="Chapman S.B."/>
            <person name="Priest M."/>
            <person name="Young S.K."/>
            <person name="Wortman J."/>
            <person name="Nusbaum C."/>
            <person name="Birren B."/>
        </authorList>
    </citation>
    <scope>NUCLEOTIDE SEQUENCE [LARGE SCALE GENOMIC DNA]</scope>
    <source>
        <strain evidence="2 3">CBS 118157</strain>
    </source>
</reference>
<dbReference type="RefSeq" id="XP_013310365.1">
    <property type="nucleotide sequence ID" value="XM_013454911.1"/>
</dbReference>
<dbReference type="Proteomes" id="UP000054342">
    <property type="component" value="Unassembled WGS sequence"/>
</dbReference>
<keyword evidence="1" id="KW-0472">Membrane</keyword>
<organism evidence="2 3">
    <name type="scientific">Exophiala xenobiotica</name>
    <dbReference type="NCBI Taxonomy" id="348802"/>
    <lineage>
        <taxon>Eukaryota</taxon>
        <taxon>Fungi</taxon>
        <taxon>Dikarya</taxon>
        <taxon>Ascomycota</taxon>
        <taxon>Pezizomycotina</taxon>
        <taxon>Eurotiomycetes</taxon>
        <taxon>Chaetothyriomycetidae</taxon>
        <taxon>Chaetothyriales</taxon>
        <taxon>Herpotrichiellaceae</taxon>
        <taxon>Exophiala</taxon>
    </lineage>
</organism>
<protein>
    <submittedName>
        <fullName evidence="2">Uncharacterized protein</fullName>
    </submittedName>
</protein>
<accession>A0A0D2BCB4</accession>
<dbReference type="OrthoDB" id="3540210at2759"/>
<keyword evidence="1" id="KW-1133">Transmembrane helix</keyword>
<gene>
    <name evidence="2" type="ORF">PV05_11429</name>
</gene>
<evidence type="ECO:0000313" key="2">
    <source>
        <dbReference type="EMBL" id="KIW49781.1"/>
    </source>
</evidence>
<evidence type="ECO:0000256" key="1">
    <source>
        <dbReference type="SAM" id="Phobius"/>
    </source>
</evidence>
<feature type="transmembrane region" description="Helical" evidence="1">
    <location>
        <begin position="457"/>
        <end position="479"/>
    </location>
</feature>
<dbReference type="HOGENOM" id="CLU_014247_0_0_1"/>
<evidence type="ECO:0000313" key="3">
    <source>
        <dbReference type="Proteomes" id="UP000054342"/>
    </source>
</evidence>
<proteinExistence type="predicted"/>
<keyword evidence="3" id="KW-1185">Reference proteome</keyword>
<name>A0A0D2BCB4_9EURO</name>
<dbReference type="GeneID" id="25333337"/>